<feature type="region of interest" description="Disordered" evidence="2">
    <location>
        <begin position="139"/>
        <end position="167"/>
    </location>
</feature>
<feature type="coiled-coil region" evidence="1">
    <location>
        <begin position="174"/>
        <end position="282"/>
    </location>
</feature>
<feature type="domain" description="WW" evidence="3">
    <location>
        <begin position="9"/>
        <end position="43"/>
    </location>
</feature>
<feature type="compositionally biased region" description="Basic and acidic residues" evidence="2">
    <location>
        <begin position="88"/>
        <end position="101"/>
    </location>
</feature>
<sequence length="410" mass="48671">MQGQRYAPMPPKTPWREREDPKTGKLYYYNKDTMMVQWKKPKGIDIVRSRSQSRSPPRQARRRSPHPKSRRSSAHRRQKSAHHLQRAFSEDAMMRATDHRRSSSRGRLRRHASDMMLMHHREIKQEQYHVAQPAGSILHSTHSRESPESTTEPDETDGHSLLGGRSQARGTLAIATIDEEMRRLRRERDYLRKELKLQTQAHAIEMRTAQEEAIQLSVRIERELQRQHEIELKSTISELESEIDQQEERHARRYAKMEYEKKKELQRLEDSLREKYEEQLAEIEIRLSHHSFSQTMHTEKKSGMHVEKKSVIQKVVDLQESNDTLTRSQKDMQEENKQLKRKIKLLEKFLTESVEKHQKALENNAKEFYKQEETYQNIIEQMSTKMRQFQKKATKRSHRVSGEKPTVGGI</sequence>
<feature type="compositionally biased region" description="Low complexity" evidence="2">
    <location>
        <begin position="49"/>
        <end position="58"/>
    </location>
</feature>
<dbReference type="SUPFAM" id="SSF51045">
    <property type="entry name" value="WW domain"/>
    <property type="match status" value="1"/>
</dbReference>
<dbReference type="InterPro" id="IPR001202">
    <property type="entry name" value="WW_dom"/>
</dbReference>
<dbReference type="InterPro" id="IPR036020">
    <property type="entry name" value="WW_dom_sf"/>
</dbReference>
<dbReference type="SMART" id="SM00456">
    <property type="entry name" value="WW"/>
    <property type="match status" value="1"/>
</dbReference>
<feature type="compositionally biased region" description="Basic residues" evidence="2">
    <location>
        <begin position="59"/>
        <end position="85"/>
    </location>
</feature>
<feature type="region of interest" description="Disordered" evidence="2">
    <location>
        <begin position="391"/>
        <end position="410"/>
    </location>
</feature>
<feature type="coiled-coil region" evidence="1">
    <location>
        <begin position="315"/>
        <end position="352"/>
    </location>
</feature>
<gene>
    <name evidence="4" type="ORF">LGLO00237_LOCUS26174</name>
</gene>
<dbReference type="PROSITE" id="PS50020">
    <property type="entry name" value="WW_DOMAIN_2"/>
    <property type="match status" value="1"/>
</dbReference>
<dbReference type="CDD" id="cd00201">
    <property type="entry name" value="WW"/>
    <property type="match status" value="1"/>
</dbReference>
<dbReference type="Pfam" id="PF00397">
    <property type="entry name" value="WW"/>
    <property type="match status" value="1"/>
</dbReference>
<feature type="compositionally biased region" description="Basic and acidic residues" evidence="2">
    <location>
        <begin position="14"/>
        <end position="23"/>
    </location>
</feature>
<dbReference type="AlphaFoldDB" id="A0A7S3Z7Q4"/>
<proteinExistence type="predicted"/>
<evidence type="ECO:0000256" key="2">
    <source>
        <dbReference type="SAM" id="MobiDB-lite"/>
    </source>
</evidence>
<name>A0A7S3Z7Q4_9EUKA</name>
<feature type="region of interest" description="Disordered" evidence="2">
    <location>
        <begin position="1"/>
        <end position="23"/>
    </location>
</feature>
<dbReference type="Gene3D" id="2.20.70.10">
    <property type="match status" value="1"/>
</dbReference>
<protein>
    <recommendedName>
        <fullName evidence="3">WW domain-containing protein</fullName>
    </recommendedName>
</protein>
<feature type="region of interest" description="Disordered" evidence="2">
    <location>
        <begin position="40"/>
        <end position="109"/>
    </location>
</feature>
<evidence type="ECO:0000256" key="1">
    <source>
        <dbReference type="SAM" id="Coils"/>
    </source>
</evidence>
<keyword evidence="1" id="KW-0175">Coiled coil</keyword>
<evidence type="ECO:0000313" key="4">
    <source>
        <dbReference type="EMBL" id="CAE0674400.1"/>
    </source>
</evidence>
<dbReference type="EMBL" id="HBIV01036677">
    <property type="protein sequence ID" value="CAE0674400.1"/>
    <property type="molecule type" value="Transcribed_RNA"/>
</dbReference>
<evidence type="ECO:0000259" key="3">
    <source>
        <dbReference type="PROSITE" id="PS50020"/>
    </source>
</evidence>
<reference evidence="4" key="1">
    <citation type="submission" date="2021-01" db="EMBL/GenBank/DDBJ databases">
        <authorList>
            <person name="Corre E."/>
            <person name="Pelletier E."/>
            <person name="Niang G."/>
            <person name="Scheremetjew M."/>
            <person name="Finn R."/>
            <person name="Kale V."/>
            <person name="Holt S."/>
            <person name="Cochrane G."/>
            <person name="Meng A."/>
            <person name="Brown T."/>
            <person name="Cohen L."/>
        </authorList>
    </citation>
    <scope>NUCLEOTIDE SEQUENCE</scope>
    <source>
        <strain evidence="4">CCCM811</strain>
    </source>
</reference>
<organism evidence="4">
    <name type="scientific">Lotharella globosa</name>
    <dbReference type="NCBI Taxonomy" id="91324"/>
    <lineage>
        <taxon>Eukaryota</taxon>
        <taxon>Sar</taxon>
        <taxon>Rhizaria</taxon>
        <taxon>Cercozoa</taxon>
        <taxon>Chlorarachniophyceae</taxon>
        <taxon>Lotharella</taxon>
    </lineage>
</organism>
<accession>A0A7S3Z7Q4</accession>